<dbReference type="Proteomes" id="UP000886851">
    <property type="component" value="Unassembled WGS sequence"/>
</dbReference>
<dbReference type="Gene3D" id="3.20.20.80">
    <property type="entry name" value="Glycosidases"/>
    <property type="match status" value="1"/>
</dbReference>
<feature type="chain" id="PRO_5039611376" description="Cellulase (Glycosyl hydrolase family 5)" evidence="1">
    <location>
        <begin position="22"/>
        <end position="857"/>
    </location>
</feature>
<keyword evidence="1" id="KW-0732">Signal</keyword>
<sequence>MKRQIIILLGCLLAIIPLTQANENIPTIYVDRQGVMRWSDTKTEASFFGVNYTLPFAHAYRAMGYLGMDRKAAIDRDVYHLARLGINAYRIHIWDVEISDAEGNLQENEHLDLLDYLFSKLEERGLRILVTLQTNFGNGYPERNEPTGGYSYLYDKCSIHQDPEAIAAQERYAAALVCHVNAYTGRSYKDDPYIVGFEINNEPCHAGTLEETQTYIERMLHALKRAGNRKPVFYNVSHNGQVVQAYFNTDIQGTTYQWYPTGLVSGRTRTGNCLPAVERYDIPFSDVKGFSAKARLVYEFDPGDVLGSYMYPATVRTFRSAGFQWITQFAYDPIDMAAYNTEYQTHYLNAAYTPGKAIGLMIAAEVAKSVKRGEQFPAYPADTIFHDFRVSYNEDLSELNDGEKFYYSNHTRTLPKDIKQLKAIAGCGNSAIIRYEGTGLYWLDQLEEGIWRLEVMPDVAQISDPFAKPSLDKKAMQIVRRSWDMTVNLPDLGRQFSVTGLNDGNRRHDTASEGMIPSLTPGVYLLQRQGMTPSQPWTADSPWRNIVLGEYVEPASALAPEDGFIVRHEPFRSVDAGQDMPLTAFIAGAIQPDSVLVYTDRVSFWNDKNPYLRMQYTGGYTWQATIPATDLAQGVYRYNLVVYAGGRKQTFPSGTPREPLDWDYTDYTYYQTAVQAPDAPLLLLDATSFASSAETFVLPEWSRVEVQPAPRTLTEKPTTRLTYVPKAEGETFFLRRYVKDDLRGRAARLDQCRTLCLHLGAMPQTLQAGVVTATGYTYLADCPVPDADGVVRIPLSALKQTDTALLPLAYPSFLDPYFHPETPFPLRAADIETLELRISRQAPGTESLLELGEVWLE</sequence>
<gene>
    <name evidence="2" type="ORF">H9824_10350</name>
</gene>
<dbReference type="EMBL" id="DXCV01000066">
    <property type="protein sequence ID" value="HIY89088.1"/>
    <property type="molecule type" value="Genomic_DNA"/>
</dbReference>
<evidence type="ECO:0000313" key="3">
    <source>
        <dbReference type="Proteomes" id="UP000886851"/>
    </source>
</evidence>
<dbReference type="AlphaFoldDB" id="A0A9D1ZJU8"/>
<feature type="signal peptide" evidence="1">
    <location>
        <begin position="1"/>
        <end position="21"/>
    </location>
</feature>
<protein>
    <recommendedName>
        <fullName evidence="4">Cellulase (Glycosyl hydrolase family 5)</fullName>
    </recommendedName>
</protein>
<dbReference type="SUPFAM" id="SSF51445">
    <property type="entry name" value="(Trans)glycosidases"/>
    <property type="match status" value="1"/>
</dbReference>
<reference evidence="2" key="1">
    <citation type="journal article" date="2021" name="PeerJ">
        <title>Extensive microbial diversity within the chicken gut microbiome revealed by metagenomics and culture.</title>
        <authorList>
            <person name="Gilroy R."/>
            <person name="Ravi A."/>
            <person name="Getino M."/>
            <person name="Pursley I."/>
            <person name="Horton D.L."/>
            <person name="Alikhan N.F."/>
            <person name="Baker D."/>
            <person name="Gharbi K."/>
            <person name="Hall N."/>
            <person name="Watson M."/>
            <person name="Adriaenssens E.M."/>
            <person name="Foster-Nyarko E."/>
            <person name="Jarju S."/>
            <person name="Secka A."/>
            <person name="Antonio M."/>
            <person name="Oren A."/>
            <person name="Chaudhuri R.R."/>
            <person name="La Ragione R."/>
            <person name="Hildebrand F."/>
            <person name="Pallen M.J."/>
        </authorList>
    </citation>
    <scope>NUCLEOTIDE SEQUENCE</scope>
    <source>
        <strain evidence="2">Gambia2-208</strain>
    </source>
</reference>
<proteinExistence type="predicted"/>
<evidence type="ECO:0000313" key="2">
    <source>
        <dbReference type="EMBL" id="HIY89088.1"/>
    </source>
</evidence>
<reference evidence="2" key="2">
    <citation type="submission" date="2021-04" db="EMBL/GenBank/DDBJ databases">
        <authorList>
            <person name="Gilroy R."/>
        </authorList>
    </citation>
    <scope>NUCLEOTIDE SEQUENCE</scope>
    <source>
        <strain evidence="2">Gambia2-208</strain>
    </source>
</reference>
<dbReference type="InterPro" id="IPR017853">
    <property type="entry name" value="GH"/>
</dbReference>
<comment type="caution">
    <text evidence="2">The sequence shown here is derived from an EMBL/GenBank/DDBJ whole genome shotgun (WGS) entry which is preliminary data.</text>
</comment>
<name>A0A9D1ZJU8_9BACE</name>
<evidence type="ECO:0008006" key="4">
    <source>
        <dbReference type="Google" id="ProtNLM"/>
    </source>
</evidence>
<organism evidence="2 3">
    <name type="scientific">Candidatus Bacteroides pullicola</name>
    <dbReference type="NCBI Taxonomy" id="2838475"/>
    <lineage>
        <taxon>Bacteria</taxon>
        <taxon>Pseudomonadati</taxon>
        <taxon>Bacteroidota</taxon>
        <taxon>Bacteroidia</taxon>
        <taxon>Bacteroidales</taxon>
        <taxon>Bacteroidaceae</taxon>
        <taxon>Bacteroides</taxon>
    </lineage>
</organism>
<accession>A0A9D1ZJU8</accession>
<evidence type="ECO:0000256" key="1">
    <source>
        <dbReference type="SAM" id="SignalP"/>
    </source>
</evidence>